<dbReference type="PANTHER" id="PTHR43488:SF2">
    <property type="entry name" value="GLUTAMATE-PYRUVATE AMINOTRANSFERASE ALAA"/>
    <property type="match status" value="1"/>
</dbReference>
<dbReference type="InterPro" id="IPR004839">
    <property type="entry name" value="Aminotransferase_I/II_large"/>
</dbReference>
<keyword evidence="14" id="KW-1185">Reference proteome</keyword>
<dbReference type="Gene3D" id="3.90.1150.10">
    <property type="entry name" value="Aspartate Aminotransferase, domain 1"/>
    <property type="match status" value="1"/>
</dbReference>
<dbReference type="OrthoDB" id="9803354at2"/>
<sequence length="404" mass="45692">MKLFEKSHKLDNVCYDIRGKIHQEACRMEDEGVRILKLNIGNMATFGFQAPEEVIRDVIRNIPNSQGYCESNGIFSARKAIAQYYQQKGLKTVDVEDVFIGNGVSELITLSMNALLNNGDEVLVPAPDYPLWTAGVSLAGGRPIHYMCDEQASWFPDLDDIKKKITKRTRALVIINPNNPTGAVYSTELLQEIIAIAREHELIIFADEIYDKILYDDVAHRSICTLCDDVPIITFNGLSKVYRACGFRQGWMMITGPKAALKGYIDGIKIMMAMRLCANVPLQYAIQTALGGYQSINELIVPGGRLHTQRELLYERLNAIDGVSVVKPLGALYMFPKLDIKKFNIKDDQKLCLDLLRQEKLLLVQGTGFNWGAPDHLRFVFLPDVDVLNDACDRFERFLKHYHQ</sequence>
<evidence type="ECO:0000256" key="8">
    <source>
        <dbReference type="ARBA" id="ARBA00051882"/>
    </source>
</evidence>
<gene>
    <name evidence="13" type="ORF">NCTC13093_02165</name>
</gene>
<evidence type="ECO:0000256" key="4">
    <source>
        <dbReference type="ARBA" id="ARBA00022576"/>
    </source>
</evidence>
<comment type="pathway">
    <text evidence="10">Amino-acid biosynthesis; L-alanine biosynthesis.</text>
</comment>
<keyword evidence="5 13" id="KW-0808">Transferase</keyword>
<keyword evidence="4 13" id="KW-0032">Aminotransferase</keyword>
<dbReference type="GO" id="GO:0004021">
    <property type="term" value="F:L-alanine:2-oxoglutarate aminotransferase activity"/>
    <property type="evidence" value="ECO:0007669"/>
    <property type="project" value="UniProtKB-EC"/>
</dbReference>
<evidence type="ECO:0000256" key="5">
    <source>
        <dbReference type="ARBA" id="ARBA00022679"/>
    </source>
</evidence>
<dbReference type="FunFam" id="3.40.640.10:FF:000019">
    <property type="entry name" value="Pyridoxal phosphate-dependent aminotransferase"/>
    <property type="match status" value="1"/>
</dbReference>
<evidence type="ECO:0000256" key="3">
    <source>
        <dbReference type="ARBA" id="ARBA00011738"/>
    </source>
</evidence>
<dbReference type="RefSeq" id="WP_113744780.1">
    <property type="nucleotide sequence ID" value="NZ_UAPU01000007.1"/>
</dbReference>
<name>A0A2X0VEI1_9GAMM</name>
<comment type="function">
    <text evidence="9">Involved in the biosynthesis of alanine. Catalyzes the transamination of pyruvate by glutamate, leading to the formation of L-alanine and 2-oxoglutarate. Is also able to catalyze the reverse reaction.</text>
</comment>
<dbReference type="Pfam" id="PF00155">
    <property type="entry name" value="Aminotran_1_2"/>
    <property type="match status" value="1"/>
</dbReference>
<evidence type="ECO:0000256" key="11">
    <source>
        <dbReference type="ARBA" id="ARBA00070476"/>
    </source>
</evidence>
<dbReference type="EMBL" id="UAPV01000001">
    <property type="protein sequence ID" value="SPT70744.1"/>
    <property type="molecule type" value="Genomic_DNA"/>
</dbReference>
<evidence type="ECO:0000313" key="13">
    <source>
        <dbReference type="EMBL" id="SPT70744.1"/>
    </source>
</evidence>
<comment type="catalytic activity">
    <reaction evidence="8">
        <text>L-alanine + 2-oxoglutarate = pyruvate + L-glutamate</text>
        <dbReference type="Rhea" id="RHEA:19453"/>
        <dbReference type="ChEBI" id="CHEBI:15361"/>
        <dbReference type="ChEBI" id="CHEBI:16810"/>
        <dbReference type="ChEBI" id="CHEBI:29985"/>
        <dbReference type="ChEBI" id="CHEBI:57972"/>
        <dbReference type="EC" id="2.6.1.2"/>
    </reaction>
    <physiologicalReaction direction="right-to-left" evidence="8">
        <dbReference type="Rhea" id="RHEA:19455"/>
    </physiologicalReaction>
</comment>
<comment type="cofactor">
    <cofactor evidence="1">
        <name>pyridoxal 5'-phosphate</name>
        <dbReference type="ChEBI" id="CHEBI:597326"/>
    </cofactor>
</comment>
<feature type="domain" description="Aminotransferase class I/classII large" evidence="12">
    <location>
        <begin position="35"/>
        <end position="394"/>
    </location>
</feature>
<dbReference type="GO" id="GO:0030170">
    <property type="term" value="F:pyridoxal phosphate binding"/>
    <property type="evidence" value="ECO:0007669"/>
    <property type="project" value="InterPro"/>
</dbReference>
<accession>A0A2X0VEI1</accession>
<evidence type="ECO:0000256" key="1">
    <source>
        <dbReference type="ARBA" id="ARBA00001933"/>
    </source>
</evidence>
<reference evidence="13 14" key="1">
    <citation type="submission" date="2018-06" db="EMBL/GenBank/DDBJ databases">
        <authorList>
            <consortium name="Pathogen Informatics"/>
            <person name="Doyle S."/>
        </authorList>
    </citation>
    <scope>NUCLEOTIDE SEQUENCE [LARGE SCALE GENOMIC DNA]</scope>
    <source>
        <strain evidence="13 14">NCTC13093</strain>
    </source>
</reference>
<dbReference type="Gene3D" id="3.40.640.10">
    <property type="entry name" value="Type I PLP-dependent aspartate aminotransferase-like (Major domain)"/>
    <property type="match status" value="1"/>
</dbReference>
<dbReference type="SUPFAM" id="SSF53383">
    <property type="entry name" value="PLP-dependent transferases"/>
    <property type="match status" value="1"/>
</dbReference>
<dbReference type="InterPro" id="IPR015421">
    <property type="entry name" value="PyrdxlP-dep_Trfase_major"/>
</dbReference>
<protein>
    <recommendedName>
        <fullName evidence="11">Glutamate-pyruvate aminotransferase AlaA</fullName>
        <ecNumber evidence="7">2.6.1.2</ecNumber>
    </recommendedName>
</protein>
<evidence type="ECO:0000259" key="12">
    <source>
        <dbReference type="Pfam" id="PF00155"/>
    </source>
</evidence>
<dbReference type="EC" id="2.6.1.2" evidence="7"/>
<dbReference type="InterPro" id="IPR015422">
    <property type="entry name" value="PyrdxlP-dep_Trfase_small"/>
</dbReference>
<proteinExistence type="inferred from homology"/>
<evidence type="ECO:0000256" key="2">
    <source>
        <dbReference type="ARBA" id="ARBA00007441"/>
    </source>
</evidence>
<evidence type="ECO:0000313" key="14">
    <source>
        <dbReference type="Proteomes" id="UP000250086"/>
    </source>
</evidence>
<comment type="similarity">
    <text evidence="2">Belongs to the class-I pyridoxal-phosphate-dependent aminotransferase family.</text>
</comment>
<evidence type="ECO:0000256" key="6">
    <source>
        <dbReference type="ARBA" id="ARBA00022898"/>
    </source>
</evidence>
<evidence type="ECO:0000256" key="10">
    <source>
        <dbReference type="ARBA" id="ARBA00060661"/>
    </source>
</evidence>
<comment type="subunit">
    <text evidence="3">Homodimer.</text>
</comment>
<organism evidence="13 14">
    <name type="scientific">Anaerobiospirillum thomasii</name>
    <dbReference type="NCBI Taxonomy" id="179995"/>
    <lineage>
        <taxon>Bacteria</taxon>
        <taxon>Pseudomonadati</taxon>
        <taxon>Pseudomonadota</taxon>
        <taxon>Gammaproteobacteria</taxon>
        <taxon>Aeromonadales</taxon>
        <taxon>Succinivibrionaceae</taxon>
        <taxon>Anaerobiospirillum</taxon>
    </lineage>
</organism>
<dbReference type="AlphaFoldDB" id="A0A2X0VEI1"/>
<keyword evidence="6" id="KW-0663">Pyridoxal phosphate</keyword>
<dbReference type="Proteomes" id="UP000250086">
    <property type="component" value="Unassembled WGS sequence"/>
</dbReference>
<dbReference type="InterPro" id="IPR015424">
    <property type="entry name" value="PyrdxlP-dep_Trfase"/>
</dbReference>
<dbReference type="PANTHER" id="PTHR43488">
    <property type="entry name" value="GLUTAMATE-PYRUVATE AMINOTRANSFERASE ALAA"/>
    <property type="match status" value="1"/>
</dbReference>
<dbReference type="CDD" id="cd00609">
    <property type="entry name" value="AAT_like"/>
    <property type="match status" value="1"/>
</dbReference>
<evidence type="ECO:0000256" key="9">
    <source>
        <dbReference type="ARBA" id="ARBA00057611"/>
    </source>
</evidence>
<dbReference type="InterPro" id="IPR051926">
    <property type="entry name" value="Ala_Aminotransferase"/>
</dbReference>
<evidence type="ECO:0000256" key="7">
    <source>
        <dbReference type="ARBA" id="ARBA00026106"/>
    </source>
</evidence>